<evidence type="ECO:0000313" key="1">
    <source>
        <dbReference type="EMBL" id="CAF9915636.1"/>
    </source>
</evidence>
<protein>
    <submittedName>
        <fullName evidence="1">Uncharacterized protein</fullName>
    </submittedName>
</protein>
<comment type="caution">
    <text evidence="1">The sequence shown here is derived from an EMBL/GenBank/DDBJ whole genome shotgun (WGS) entry which is preliminary data.</text>
</comment>
<keyword evidence="2" id="KW-1185">Reference proteome</keyword>
<organism evidence="1 2">
    <name type="scientific">Heterodermia speciosa</name>
    <dbReference type="NCBI Taxonomy" id="116794"/>
    <lineage>
        <taxon>Eukaryota</taxon>
        <taxon>Fungi</taxon>
        <taxon>Dikarya</taxon>
        <taxon>Ascomycota</taxon>
        <taxon>Pezizomycotina</taxon>
        <taxon>Lecanoromycetes</taxon>
        <taxon>OSLEUM clade</taxon>
        <taxon>Lecanoromycetidae</taxon>
        <taxon>Caliciales</taxon>
        <taxon>Physciaceae</taxon>
        <taxon>Heterodermia</taxon>
    </lineage>
</organism>
<reference evidence="1" key="1">
    <citation type="submission" date="2021-03" db="EMBL/GenBank/DDBJ databases">
        <authorList>
            <person name="Tagirdzhanova G."/>
        </authorList>
    </citation>
    <scope>NUCLEOTIDE SEQUENCE</scope>
</reference>
<sequence>MLSSRTPPTNEEILHILRYDEERRHRSSREYFFRNGPLDLPLIASSADLDVELQHIQDSCNKSTAIYIMKPSPQPCTLAYNQELTLRSDIIMTIYERWFDSHNVDIDFGNFFAKLICARPSINDQATVQDLINFHRIWCDHVELTLPFCATPTELQGASYYDRPYNPQHCVMGINSDQNSRFKLRPLFRALILLTDNDPQRTGAERLVQVIQTNLADLSAPIDLASIEPKIEDDSSRGRVTTTLSAAYDFVTALELREQAAYPGKYRDPDAAEGLQGPGYQMKKARSRGYTGAAVQGSSASWIHLGEDEEVLPPCTPFVYSTRCQLGLGPPRLPYYRELRGMRS</sequence>
<accession>A0A8H3F7D9</accession>
<name>A0A8H3F7D9_9LECA</name>
<dbReference type="Proteomes" id="UP000664521">
    <property type="component" value="Unassembled WGS sequence"/>
</dbReference>
<proteinExistence type="predicted"/>
<dbReference type="AlphaFoldDB" id="A0A8H3F7D9"/>
<dbReference type="OrthoDB" id="5364844at2759"/>
<gene>
    <name evidence="1" type="ORF">HETSPECPRED_002543</name>
</gene>
<evidence type="ECO:0000313" key="2">
    <source>
        <dbReference type="Proteomes" id="UP000664521"/>
    </source>
</evidence>
<dbReference type="EMBL" id="CAJPDS010000016">
    <property type="protein sequence ID" value="CAF9915636.1"/>
    <property type="molecule type" value="Genomic_DNA"/>
</dbReference>